<dbReference type="InterPro" id="IPR018062">
    <property type="entry name" value="HTH_AraC-typ_CS"/>
</dbReference>
<feature type="domain" description="Response regulatory" evidence="6">
    <location>
        <begin position="8"/>
        <end position="125"/>
    </location>
</feature>
<keyword evidence="3" id="KW-0804">Transcription</keyword>
<dbReference type="SMART" id="SM00342">
    <property type="entry name" value="HTH_ARAC"/>
    <property type="match status" value="1"/>
</dbReference>
<keyword evidence="1" id="KW-0805">Transcription regulation</keyword>
<dbReference type="Proteomes" id="UP000216013">
    <property type="component" value="Unassembled WGS sequence"/>
</dbReference>
<dbReference type="InterPro" id="IPR011006">
    <property type="entry name" value="CheY-like_superfamily"/>
</dbReference>
<dbReference type="PROSITE" id="PS50110">
    <property type="entry name" value="RESPONSE_REGULATORY"/>
    <property type="match status" value="1"/>
</dbReference>
<dbReference type="Gene3D" id="3.40.50.2300">
    <property type="match status" value="1"/>
</dbReference>
<evidence type="ECO:0000313" key="7">
    <source>
        <dbReference type="EMBL" id="PAD20723.1"/>
    </source>
</evidence>
<dbReference type="GO" id="GO:0000160">
    <property type="term" value="P:phosphorelay signal transduction system"/>
    <property type="evidence" value="ECO:0007669"/>
    <property type="project" value="InterPro"/>
</dbReference>
<dbReference type="CDD" id="cd17536">
    <property type="entry name" value="REC_YesN-like"/>
    <property type="match status" value="1"/>
</dbReference>
<evidence type="ECO:0000256" key="2">
    <source>
        <dbReference type="ARBA" id="ARBA00023125"/>
    </source>
</evidence>
<sequence>MDTKGLCRTLIVDDEILIRQGIKHYLDWEKEGFTIVGEASNGKEALELIEKLNPHIVITDVVMPIMDGEALTRIVNEKYPHIGLIVLSSFSEFDYVRSAFQNGVIDYILKPKLNAEVLLKALRLAAGQLEDFHLSSEGEHEQTLKEKLRGIYEGTDVLLEEEDSAYFPHAHFQVLSYRLKADKTEKPFHEYIADEDGFITPILSTSNQHIYLWNGNQMFSEDVFSRLPKSSSVSSTRAFDNLLELKGKQKELDKLESYRFFFPEKLYLSEEILPLPPGQRKVFQLDRFIEECKRDNFQEAFSYLEQHIGQMILDYQQDIVEYKAFLNNILFNLIVLLGNMDYQTEELEKKKYTYFQQVGQSADVYAANQTVKSFLNEVKRIVDTGEGQGHMRKLTDYIKAHYHESLSLSDIANHFHFSPSYLSNYFSTHSKEGFSEYLNRVRIEAAITLLRQSDVPISKISEQVGFSDHSYFCRVFKKQTSYSPSQYRRKRIMS</sequence>
<dbReference type="SMART" id="SM00448">
    <property type="entry name" value="REC"/>
    <property type="match status" value="1"/>
</dbReference>
<evidence type="ECO:0000256" key="4">
    <source>
        <dbReference type="PROSITE-ProRule" id="PRU00169"/>
    </source>
</evidence>
<dbReference type="PANTHER" id="PTHR43280">
    <property type="entry name" value="ARAC-FAMILY TRANSCRIPTIONAL REGULATOR"/>
    <property type="match status" value="1"/>
</dbReference>
<protein>
    <recommendedName>
        <fullName evidence="9">DNA-binding response regulator</fullName>
    </recommendedName>
</protein>
<dbReference type="PANTHER" id="PTHR43280:SF2">
    <property type="entry name" value="HTH-TYPE TRANSCRIPTIONAL REGULATOR EXSA"/>
    <property type="match status" value="1"/>
</dbReference>
<evidence type="ECO:0000313" key="8">
    <source>
        <dbReference type="Proteomes" id="UP000216013"/>
    </source>
</evidence>
<name>A0A268A9C2_9BACI</name>
<feature type="domain" description="HTH araC/xylS-type" evidence="5">
    <location>
        <begin position="392"/>
        <end position="490"/>
    </location>
</feature>
<dbReference type="PROSITE" id="PS01124">
    <property type="entry name" value="HTH_ARAC_FAMILY_2"/>
    <property type="match status" value="1"/>
</dbReference>
<comment type="caution">
    <text evidence="7">The sequence shown here is derived from an EMBL/GenBank/DDBJ whole genome shotgun (WGS) entry which is preliminary data.</text>
</comment>
<keyword evidence="4" id="KW-0597">Phosphoprotein</keyword>
<dbReference type="GO" id="GO:0003700">
    <property type="term" value="F:DNA-binding transcription factor activity"/>
    <property type="evidence" value="ECO:0007669"/>
    <property type="project" value="InterPro"/>
</dbReference>
<feature type="modified residue" description="4-aspartylphosphate" evidence="4">
    <location>
        <position position="60"/>
    </location>
</feature>
<dbReference type="EMBL" id="NPBV01000021">
    <property type="protein sequence ID" value="PAD20723.1"/>
    <property type="molecule type" value="Genomic_DNA"/>
</dbReference>
<dbReference type="Gene3D" id="1.10.10.60">
    <property type="entry name" value="Homeodomain-like"/>
    <property type="match status" value="2"/>
</dbReference>
<dbReference type="SUPFAM" id="SSF52172">
    <property type="entry name" value="CheY-like"/>
    <property type="match status" value="1"/>
</dbReference>
<evidence type="ECO:0000259" key="5">
    <source>
        <dbReference type="PROSITE" id="PS01124"/>
    </source>
</evidence>
<dbReference type="Pfam" id="PF12833">
    <property type="entry name" value="HTH_18"/>
    <property type="match status" value="1"/>
</dbReference>
<evidence type="ECO:0000259" key="6">
    <source>
        <dbReference type="PROSITE" id="PS50110"/>
    </source>
</evidence>
<organism evidence="7 8">
    <name type="scientific">Terribacillus saccharophilus</name>
    <dbReference type="NCBI Taxonomy" id="361277"/>
    <lineage>
        <taxon>Bacteria</taxon>
        <taxon>Bacillati</taxon>
        <taxon>Bacillota</taxon>
        <taxon>Bacilli</taxon>
        <taxon>Bacillales</taxon>
        <taxon>Bacillaceae</taxon>
        <taxon>Terribacillus</taxon>
    </lineage>
</organism>
<gene>
    <name evidence="7" type="ORF">CHH64_12525</name>
</gene>
<dbReference type="RefSeq" id="WP_095261236.1">
    <property type="nucleotide sequence ID" value="NZ_NPBV01000021.1"/>
</dbReference>
<dbReference type="AlphaFoldDB" id="A0A268A9C2"/>
<dbReference type="PRINTS" id="PR00032">
    <property type="entry name" value="HTHARAC"/>
</dbReference>
<evidence type="ECO:0000256" key="3">
    <source>
        <dbReference type="ARBA" id="ARBA00023163"/>
    </source>
</evidence>
<evidence type="ECO:0008006" key="9">
    <source>
        <dbReference type="Google" id="ProtNLM"/>
    </source>
</evidence>
<dbReference type="GO" id="GO:0043565">
    <property type="term" value="F:sequence-specific DNA binding"/>
    <property type="evidence" value="ECO:0007669"/>
    <property type="project" value="InterPro"/>
</dbReference>
<dbReference type="Pfam" id="PF00072">
    <property type="entry name" value="Response_reg"/>
    <property type="match status" value="1"/>
</dbReference>
<dbReference type="InterPro" id="IPR020449">
    <property type="entry name" value="Tscrpt_reg_AraC-type_HTH"/>
</dbReference>
<proteinExistence type="predicted"/>
<dbReference type="InterPro" id="IPR009057">
    <property type="entry name" value="Homeodomain-like_sf"/>
</dbReference>
<reference evidence="7 8" key="1">
    <citation type="submission" date="2017-07" db="EMBL/GenBank/DDBJ databases">
        <title>Isolation and whole genome analysis of endospore-forming bacteria from heroin.</title>
        <authorList>
            <person name="Kalinowski J."/>
            <person name="Ahrens B."/>
            <person name="Al-Dilaimi A."/>
            <person name="Winkler A."/>
            <person name="Wibberg D."/>
            <person name="Schleenbecker U."/>
            <person name="Ruckert C."/>
            <person name="Wolfel R."/>
            <person name="Grass G."/>
        </authorList>
    </citation>
    <scope>NUCLEOTIDE SEQUENCE [LARGE SCALE GENOMIC DNA]</scope>
    <source>
        <strain evidence="7 8">7528</strain>
    </source>
</reference>
<keyword evidence="2" id="KW-0238">DNA-binding</keyword>
<evidence type="ECO:0000256" key="1">
    <source>
        <dbReference type="ARBA" id="ARBA00023015"/>
    </source>
</evidence>
<accession>A0A268A9C2</accession>
<dbReference type="InterPro" id="IPR001789">
    <property type="entry name" value="Sig_transdc_resp-reg_receiver"/>
</dbReference>
<dbReference type="InterPro" id="IPR018060">
    <property type="entry name" value="HTH_AraC"/>
</dbReference>
<dbReference type="PROSITE" id="PS00041">
    <property type="entry name" value="HTH_ARAC_FAMILY_1"/>
    <property type="match status" value="1"/>
</dbReference>
<dbReference type="SUPFAM" id="SSF46689">
    <property type="entry name" value="Homeodomain-like"/>
    <property type="match status" value="2"/>
</dbReference>